<keyword evidence="2" id="KW-1003">Cell membrane</keyword>
<feature type="transmembrane region" description="Helical" evidence="9">
    <location>
        <begin position="12"/>
        <end position="37"/>
    </location>
</feature>
<feature type="transmembrane region" description="Helical" evidence="9">
    <location>
        <begin position="57"/>
        <end position="80"/>
    </location>
</feature>
<feature type="binding site" evidence="8">
    <location>
        <position position="296"/>
    </location>
    <ligand>
        <name>Mn(2+)</name>
        <dbReference type="ChEBI" id="CHEBI:29035"/>
    </ligand>
</feature>
<evidence type="ECO:0000313" key="11">
    <source>
        <dbReference type="EMBL" id="SBS32083.1"/>
    </source>
</evidence>
<evidence type="ECO:0000256" key="6">
    <source>
        <dbReference type="PIRSR" id="PIRSR005091-1"/>
    </source>
</evidence>
<evidence type="ECO:0000256" key="1">
    <source>
        <dbReference type="ARBA" id="ARBA00004651"/>
    </source>
</evidence>
<keyword evidence="4 9" id="KW-1133">Transmembrane helix</keyword>
<keyword evidence="7" id="KW-0464">Manganese</keyword>
<dbReference type="InterPro" id="IPR012160">
    <property type="entry name" value="LtaS-like"/>
</dbReference>
<feature type="transmembrane region" description="Helical" evidence="9">
    <location>
        <begin position="143"/>
        <end position="161"/>
    </location>
</feature>
<keyword evidence="3 9" id="KW-0812">Transmembrane</keyword>
<comment type="subcellular location">
    <subcellularLocation>
        <location evidence="1">Cell membrane</location>
        <topology evidence="1">Multi-pass membrane protein</topology>
    </subcellularLocation>
</comment>
<dbReference type="STRING" id="1792290.MSP8886_02336"/>
<name>A0A1A8TG56_9GAMM</name>
<dbReference type="InterPro" id="IPR000917">
    <property type="entry name" value="Sulfatase_N"/>
</dbReference>
<dbReference type="OrthoDB" id="9760224at2"/>
<dbReference type="Gene3D" id="3.30.1120.80">
    <property type="match status" value="1"/>
</dbReference>
<keyword evidence="7" id="KW-0479">Metal-binding</keyword>
<dbReference type="Proteomes" id="UP000092544">
    <property type="component" value="Unassembled WGS sequence"/>
</dbReference>
<dbReference type="InterPro" id="IPR050448">
    <property type="entry name" value="OpgB/LTA_synthase_biosynth"/>
</dbReference>
<dbReference type="PIRSF" id="PIRSF005091">
    <property type="entry name" value="Mmb_sulf_HI1246"/>
    <property type="match status" value="1"/>
</dbReference>
<sequence>MANALNRYCSPLRPFLTFLFITLCTLTLSRLSLIIWQHERVDSFKDWLTILGFGLRIDLASLAYLAALPALFAVLVSGIPYINRVWDIACRIWLSAAFVFCVFMEASTPAFINEYNLRPNRLFVEYLIYPKEVFSMLMAGHKLTLALSLLVTIAAFVGIYYLMRKQHITNKPQPKWFERPILAVLILLIGVLAARSSLQHRAINPSYTAFTNDPLVNSLTLNSAYSMLHAVSQMQDEVSSFQLYPQMSKADIISNIHKSMGLKEADFVSKDFPTLHKQTATHQYKHPKNLVIILQESQGAQFIGSLGGLPLSPEYDKLAKEGWAFNQLYATGTRSVRGIEAVVTGFVPTPARSTVKLPNSQTGFFTLAKLLGQKGYDTSFIYGGGAHFDNMKAFFLGNGFNSIIEEKDFVNPEFVASWGVSDEDLFKKANATFIEKAKHNKPFFSLVFSSSNHDPFDFPDGKIEDYNTPKNSRENAVKYADYAVGKFFDMAKASNYWKNTVFLIVADHDARSSRPELVPITNFHIPGLILGADVSPQEDHRLISQIDLAPTLLSLIGINSSHPMIGQDLTKRDASYVGRAIMQFNQNQAFMRGNQVVILQPKLPPKTFIYRNHRLEASKDVSPELISEAIAHPLLGTWLYEDKKYNIPRESEE</sequence>
<evidence type="ECO:0000256" key="5">
    <source>
        <dbReference type="ARBA" id="ARBA00023136"/>
    </source>
</evidence>
<dbReference type="Gene3D" id="3.40.720.10">
    <property type="entry name" value="Alkaline Phosphatase, subunit A"/>
    <property type="match status" value="1"/>
</dbReference>
<proteinExistence type="predicted"/>
<keyword evidence="5 9" id="KW-0472">Membrane</keyword>
<dbReference type="RefSeq" id="WP_067016551.1">
    <property type="nucleotide sequence ID" value="NZ_FLOB01000004.1"/>
</dbReference>
<gene>
    <name evidence="11" type="primary">ltaS2</name>
    <name evidence="11" type="ORF">MSP8886_02336</name>
</gene>
<evidence type="ECO:0000256" key="3">
    <source>
        <dbReference type="ARBA" id="ARBA00022692"/>
    </source>
</evidence>
<dbReference type="AlphaFoldDB" id="A0A1A8TG56"/>
<dbReference type="GO" id="GO:0005886">
    <property type="term" value="C:plasma membrane"/>
    <property type="evidence" value="ECO:0007669"/>
    <property type="project" value="UniProtKB-SubCell"/>
</dbReference>
<dbReference type="PANTHER" id="PTHR47371">
    <property type="entry name" value="LIPOTEICHOIC ACID SYNTHASE"/>
    <property type="match status" value="1"/>
</dbReference>
<feature type="active site" evidence="6">
    <location>
        <position position="335"/>
    </location>
</feature>
<dbReference type="CDD" id="cd16015">
    <property type="entry name" value="LTA_synthase"/>
    <property type="match status" value="1"/>
</dbReference>
<evidence type="ECO:0000259" key="10">
    <source>
        <dbReference type="Pfam" id="PF00884"/>
    </source>
</evidence>
<dbReference type="PANTHER" id="PTHR47371:SF3">
    <property type="entry name" value="PHOSPHOGLYCEROL TRANSFERASE I"/>
    <property type="match status" value="1"/>
</dbReference>
<evidence type="ECO:0000313" key="12">
    <source>
        <dbReference type="Proteomes" id="UP000092544"/>
    </source>
</evidence>
<feature type="binding site" evidence="7">
    <location>
        <position position="453"/>
    </location>
    <ligand>
        <name>substrate</name>
    </ligand>
</feature>
<reference evidence="11 12" key="1">
    <citation type="submission" date="2016-06" db="EMBL/GenBank/DDBJ databases">
        <authorList>
            <person name="Kjaerup R.B."/>
            <person name="Dalgaard T.S."/>
            <person name="Juul-Madsen H.R."/>
        </authorList>
    </citation>
    <scope>NUCLEOTIDE SEQUENCE [LARGE SCALE GENOMIC DNA]</scope>
    <source>
        <strain evidence="11 12">CECT 8886</strain>
    </source>
</reference>
<evidence type="ECO:0000256" key="4">
    <source>
        <dbReference type="ARBA" id="ARBA00022989"/>
    </source>
</evidence>
<feature type="binding site" evidence="8">
    <location>
        <position position="507"/>
    </location>
    <ligand>
        <name>Mn(2+)</name>
        <dbReference type="ChEBI" id="CHEBI:29035"/>
    </ligand>
</feature>
<dbReference type="GO" id="GO:0046872">
    <property type="term" value="F:metal ion binding"/>
    <property type="evidence" value="ECO:0007669"/>
    <property type="project" value="UniProtKB-KW"/>
</dbReference>
<feature type="domain" description="Sulfatase N-terminal" evidence="10">
    <location>
        <begin position="288"/>
        <end position="558"/>
    </location>
</feature>
<dbReference type="Pfam" id="PF00884">
    <property type="entry name" value="Sulfatase"/>
    <property type="match status" value="1"/>
</dbReference>
<feature type="binding site" evidence="8">
    <location>
        <position position="508"/>
    </location>
    <ligand>
        <name>Mn(2+)</name>
        <dbReference type="ChEBI" id="CHEBI:29035"/>
    </ligand>
</feature>
<organism evidence="11 12">
    <name type="scientific">Marinomonas spartinae</name>
    <dbReference type="NCBI Taxonomy" id="1792290"/>
    <lineage>
        <taxon>Bacteria</taxon>
        <taxon>Pseudomonadati</taxon>
        <taxon>Pseudomonadota</taxon>
        <taxon>Gammaproteobacteria</taxon>
        <taxon>Oceanospirillales</taxon>
        <taxon>Oceanospirillaceae</taxon>
        <taxon>Marinomonas</taxon>
    </lineage>
</organism>
<feature type="transmembrane region" description="Helical" evidence="9">
    <location>
        <begin position="181"/>
        <end position="198"/>
    </location>
</feature>
<dbReference type="EMBL" id="FLOB01000004">
    <property type="protein sequence ID" value="SBS32083.1"/>
    <property type="molecule type" value="Genomic_DNA"/>
</dbReference>
<dbReference type="InterPro" id="IPR017850">
    <property type="entry name" value="Alkaline_phosphatase_core_sf"/>
</dbReference>
<evidence type="ECO:0000256" key="2">
    <source>
        <dbReference type="ARBA" id="ARBA00022475"/>
    </source>
</evidence>
<evidence type="ECO:0000256" key="9">
    <source>
        <dbReference type="SAM" id="Phobius"/>
    </source>
</evidence>
<evidence type="ECO:0000256" key="7">
    <source>
        <dbReference type="PIRSR" id="PIRSR005091-2"/>
    </source>
</evidence>
<feature type="transmembrane region" description="Helical" evidence="9">
    <location>
        <begin position="92"/>
        <end position="112"/>
    </location>
</feature>
<keyword evidence="12" id="KW-1185">Reference proteome</keyword>
<protein>
    <submittedName>
        <fullName evidence="11">Lipoteichoic acid synthase 2</fullName>
    </submittedName>
</protein>
<dbReference type="SUPFAM" id="SSF53649">
    <property type="entry name" value="Alkaline phosphatase-like"/>
    <property type="match status" value="1"/>
</dbReference>
<evidence type="ECO:0000256" key="8">
    <source>
        <dbReference type="PIRSR" id="PIRSR005091-3"/>
    </source>
</evidence>
<accession>A0A1A8TG56</accession>